<feature type="short sequence motif" description="GXGXXG" evidence="4">
    <location>
        <begin position="14"/>
        <end position="19"/>
    </location>
</feature>
<keyword evidence="1 4" id="KW-0378">Hydrolase</keyword>
<dbReference type="GO" id="GO:0047499">
    <property type="term" value="F:calcium-independent phospholipase A2 activity"/>
    <property type="evidence" value="ECO:0007669"/>
    <property type="project" value="TreeGrafter"/>
</dbReference>
<dbReference type="Proteomes" id="UP000472372">
    <property type="component" value="Chromosome 3"/>
</dbReference>
<organism evidence="5 6">
    <name type="scientific">Pyrenophora teres f. teres</name>
    <dbReference type="NCBI Taxonomy" id="97479"/>
    <lineage>
        <taxon>Eukaryota</taxon>
        <taxon>Fungi</taxon>
        <taxon>Dikarya</taxon>
        <taxon>Ascomycota</taxon>
        <taxon>Pezizomycotina</taxon>
        <taxon>Dothideomycetes</taxon>
        <taxon>Pleosporomycetidae</taxon>
        <taxon>Pleosporales</taxon>
        <taxon>Pleosporineae</taxon>
        <taxon>Pleosporaceae</taxon>
        <taxon>Pyrenophora</taxon>
    </lineage>
</organism>
<keyword evidence="3 4" id="KW-0443">Lipid metabolism</keyword>
<keyword evidence="2 4" id="KW-0442">Lipid degradation</keyword>
<dbReference type="InterPro" id="IPR002641">
    <property type="entry name" value="PNPLA_dom"/>
</dbReference>
<feature type="short sequence motif" description="GXSXG" evidence="4">
    <location>
        <begin position="47"/>
        <end position="51"/>
    </location>
</feature>
<evidence type="ECO:0000256" key="1">
    <source>
        <dbReference type="ARBA" id="ARBA00022801"/>
    </source>
</evidence>
<feature type="active site" description="Nucleophile" evidence="4">
    <location>
        <position position="49"/>
    </location>
</feature>
<feature type="active site" description="Proton acceptor" evidence="4">
    <location>
        <position position="198"/>
    </location>
</feature>
<dbReference type="GO" id="GO:0016020">
    <property type="term" value="C:membrane"/>
    <property type="evidence" value="ECO:0007669"/>
    <property type="project" value="TreeGrafter"/>
</dbReference>
<accession>A0A6S6VXS2</accession>
<sequence>MPTQGGYRLLSLDGGGVRGLASLYMLRKILSFVGSPKPCDYFDMICGTSTGGLIAIMLGRLEMSIDQCIEAYIEMMDVIFDPKDRRKLPFKIRNGKVQPKYKTKHIEQAIKQVISKAGRTSDDPFRGTKDSYCKTVVLALTEESRAPTLFTDYPKDGEHSNFYNEVKIWEVARATSAATSFFPPMEITRAGEPRRFLDAGLGFNNPIQELYVEAMAQFDKSEGDFDSQVRVLVSIGTGKPALRGFGEKVVEVAKSIASIATETQHTANNFHLTHMKLADRGGYFRFNPPDLSEVAIDEASMKGTIAARTETYGNDPETVAMVQRWKNTAGTEQIPSKSSIKSRPLAKSVPTKLFYSLHNGPLYIRKDTSAYWQHLTLDSYYKYEEIYDRCAPRDRKVTFDSFFAQFGPSRTPSPSQVTEVWMRMLRDTNNVRRSIHRKPFIMAVLYMLHLETSLPDISKMTIIEPNRREMLKRFVKWVPCQCEKKCGRQWNFVNEIGLSRGQTDDECDLVDLYNHGDSWKLVFKGAKVKRLEATRRLWEATTA</sequence>
<name>A0A6S6VXS2_9PLEO</name>
<dbReference type="EMBL" id="HG992979">
    <property type="protein sequence ID" value="CAE7025491.1"/>
    <property type="molecule type" value="Genomic_DNA"/>
</dbReference>
<comment type="caution">
    <text evidence="4">Lacks conserved residue(s) required for the propagation of feature annotation.</text>
</comment>
<dbReference type="PANTHER" id="PTHR24185:SF1">
    <property type="entry name" value="CALCIUM-INDEPENDENT PHOSPHOLIPASE A2-GAMMA"/>
    <property type="match status" value="1"/>
</dbReference>
<evidence type="ECO:0000256" key="4">
    <source>
        <dbReference type="PROSITE-ProRule" id="PRU01161"/>
    </source>
</evidence>
<gene>
    <name evidence="5" type="ORF">PTTW11_03920</name>
</gene>
<dbReference type="InterPro" id="IPR016035">
    <property type="entry name" value="Acyl_Trfase/lysoPLipase"/>
</dbReference>
<evidence type="ECO:0000256" key="2">
    <source>
        <dbReference type="ARBA" id="ARBA00022963"/>
    </source>
</evidence>
<dbReference type="GO" id="GO:0016042">
    <property type="term" value="P:lipid catabolic process"/>
    <property type="evidence" value="ECO:0007669"/>
    <property type="project" value="UniProtKB-UniRule"/>
</dbReference>
<dbReference type="CDD" id="cd07216">
    <property type="entry name" value="Pat17_PNPLA8_PNPLA9_like3"/>
    <property type="match status" value="1"/>
</dbReference>
<dbReference type="PROSITE" id="PS51635">
    <property type="entry name" value="PNPLA"/>
    <property type="match status" value="1"/>
</dbReference>
<dbReference type="GO" id="GO:0046486">
    <property type="term" value="P:glycerolipid metabolic process"/>
    <property type="evidence" value="ECO:0007669"/>
    <property type="project" value="UniProtKB-ARBA"/>
</dbReference>
<dbReference type="PANTHER" id="PTHR24185">
    <property type="entry name" value="CALCIUM-INDEPENDENT PHOSPHOLIPASE A2-GAMMA"/>
    <property type="match status" value="1"/>
</dbReference>
<dbReference type="Gene3D" id="3.40.1090.10">
    <property type="entry name" value="Cytosolic phospholipase A2 catalytic domain"/>
    <property type="match status" value="1"/>
</dbReference>
<dbReference type="Pfam" id="PF01734">
    <property type="entry name" value="Patatin"/>
    <property type="match status" value="1"/>
</dbReference>
<dbReference type="SUPFAM" id="SSF52151">
    <property type="entry name" value="FabD/lysophospholipase-like"/>
    <property type="match status" value="1"/>
</dbReference>
<proteinExistence type="predicted"/>
<evidence type="ECO:0000256" key="3">
    <source>
        <dbReference type="ARBA" id="ARBA00023098"/>
    </source>
</evidence>
<evidence type="ECO:0000313" key="6">
    <source>
        <dbReference type="Proteomes" id="UP000472372"/>
    </source>
</evidence>
<reference evidence="5" key="1">
    <citation type="submission" date="2021-02" db="EMBL/GenBank/DDBJ databases">
        <authorList>
            <person name="Syme A R."/>
            <person name="Syme A R."/>
            <person name="Moolhuijzen P."/>
        </authorList>
    </citation>
    <scope>NUCLEOTIDE SEQUENCE</scope>
    <source>
        <strain evidence="5">W1-1</strain>
    </source>
</reference>
<dbReference type="AlphaFoldDB" id="A0A6S6VXS2"/>
<dbReference type="GO" id="GO:0019369">
    <property type="term" value="P:arachidonate metabolic process"/>
    <property type="evidence" value="ECO:0007669"/>
    <property type="project" value="TreeGrafter"/>
</dbReference>
<evidence type="ECO:0000313" key="5">
    <source>
        <dbReference type="EMBL" id="CAE7025491.1"/>
    </source>
</evidence>
<protein>
    <submittedName>
        <fullName evidence="5">Uncharacterized protein</fullName>
    </submittedName>
</protein>